<dbReference type="AlphaFoldDB" id="I3DY06"/>
<reference evidence="1 2" key="1">
    <citation type="journal article" date="2012" name="Appl. Environ. Microbiol.">
        <title>Genome Sequence of Thermotolerant Bacillus methanolicus: Features and Regulation Related to Methylotrophy and Production of L-Lysine and L-Glutamate from Methanol.</title>
        <authorList>
            <person name="Heggeset T.M."/>
            <person name="Krog A."/>
            <person name="Balzer S."/>
            <person name="Wentzel A."/>
            <person name="Ellingsen T.E."/>
            <person name="Brautaset T."/>
        </authorList>
    </citation>
    <scope>NUCLEOTIDE SEQUENCE [LARGE SCALE GENOMIC DNA]</scope>
    <source>
        <strain evidence="1 2">PB1</strain>
    </source>
</reference>
<dbReference type="Proteomes" id="UP000010523">
    <property type="component" value="Unassembled WGS sequence"/>
</dbReference>
<dbReference type="OrthoDB" id="2636416at2"/>
<evidence type="ECO:0000313" key="1">
    <source>
        <dbReference type="EMBL" id="EIJ79127.1"/>
    </source>
</evidence>
<name>I3DY06_BACMT</name>
<gene>
    <name evidence="1" type="ORF">PB1_16259</name>
</gene>
<dbReference type="RefSeq" id="WP_004438549.1">
    <property type="nucleotide sequence ID" value="NZ_AFEU01000003.1"/>
</dbReference>
<organism evidence="1 2">
    <name type="scientific">Bacillus methanolicus PB1</name>
    <dbReference type="NCBI Taxonomy" id="997296"/>
    <lineage>
        <taxon>Bacteria</taxon>
        <taxon>Bacillati</taxon>
        <taxon>Bacillota</taxon>
        <taxon>Bacilli</taxon>
        <taxon>Bacillales</taxon>
        <taxon>Bacillaceae</taxon>
        <taxon>Bacillus</taxon>
    </lineage>
</organism>
<comment type="caution">
    <text evidence="1">The sequence shown here is derived from an EMBL/GenBank/DDBJ whole genome shotgun (WGS) entry which is preliminary data.</text>
</comment>
<accession>I3DY06</accession>
<keyword evidence="2" id="KW-1185">Reference proteome</keyword>
<evidence type="ECO:0000313" key="2">
    <source>
        <dbReference type="Proteomes" id="UP000010523"/>
    </source>
</evidence>
<sequence>MKILVNRDLIRDELGNYYVASSVYGKQLTLVNAVVYYSFNRILTHDFVDEVNSQYDKEVAVGQFFTDIVKHKIERLKKGESPGGIYSLEEVLKEYVVRIDGLYEKSVYLELKKEE</sequence>
<dbReference type="STRING" id="997296.PB1_16259"/>
<dbReference type="EMBL" id="AFEU01000003">
    <property type="protein sequence ID" value="EIJ79127.1"/>
    <property type="molecule type" value="Genomic_DNA"/>
</dbReference>
<dbReference type="eggNOG" id="ENOG503387I">
    <property type="taxonomic scope" value="Bacteria"/>
</dbReference>
<proteinExistence type="predicted"/>
<dbReference type="PATRIC" id="fig|997296.3.peg.3424"/>
<protein>
    <submittedName>
        <fullName evidence="1">Uncharacterized protein</fullName>
    </submittedName>
</protein>